<organism evidence="1 2">
    <name type="scientific">Glonium stellatum</name>
    <dbReference type="NCBI Taxonomy" id="574774"/>
    <lineage>
        <taxon>Eukaryota</taxon>
        <taxon>Fungi</taxon>
        <taxon>Dikarya</taxon>
        <taxon>Ascomycota</taxon>
        <taxon>Pezizomycotina</taxon>
        <taxon>Dothideomycetes</taxon>
        <taxon>Pleosporomycetidae</taxon>
        <taxon>Gloniales</taxon>
        <taxon>Gloniaceae</taxon>
        <taxon>Glonium</taxon>
    </lineage>
</organism>
<dbReference type="Proteomes" id="UP000250140">
    <property type="component" value="Unassembled WGS sequence"/>
</dbReference>
<keyword evidence="2" id="KW-1185">Reference proteome</keyword>
<name>A0A8E2FED9_9PEZI</name>
<evidence type="ECO:0000313" key="2">
    <source>
        <dbReference type="Proteomes" id="UP000250140"/>
    </source>
</evidence>
<reference evidence="1 2" key="1">
    <citation type="journal article" date="2016" name="Nat. Commun.">
        <title>Ectomycorrhizal ecology is imprinted in the genome of the dominant symbiotic fungus Cenococcum geophilum.</title>
        <authorList>
            <consortium name="DOE Joint Genome Institute"/>
            <person name="Peter M."/>
            <person name="Kohler A."/>
            <person name="Ohm R.A."/>
            <person name="Kuo A."/>
            <person name="Krutzmann J."/>
            <person name="Morin E."/>
            <person name="Arend M."/>
            <person name="Barry K.W."/>
            <person name="Binder M."/>
            <person name="Choi C."/>
            <person name="Clum A."/>
            <person name="Copeland A."/>
            <person name="Grisel N."/>
            <person name="Haridas S."/>
            <person name="Kipfer T."/>
            <person name="LaButti K."/>
            <person name="Lindquist E."/>
            <person name="Lipzen A."/>
            <person name="Maire R."/>
            <person name="Meier B."/>
            <person name="Mihaltcheva S."/>
            <person name="Molinier V."/>
            <person name="Murat C."/>
            <person name="Poggeler S."/>
            <person name="Quandt C.A."/>
            <person name="Sperisen C."/>
            <person name="Tritt A."/>
            <person name="Tisserant E."/>
            <person name="Crous P.W."/>
            <person name="Henrissat B."/>
            <person name="Nehls U."/>
            <person name="Egli S."/>
            <person name="Spatafora J.W."/>
            <person name="Grigoriev I.V."/>
            <person name="Martin F.M."/>
        </authorList>
    </citation>
    <scope>NUCLEOTIDE SEQUENCE [LARGE SCALE GENOMIC DNA]</scope>
    <source>
        <strain evidence="1 2">CBS 207.34</strain>
    </source>
</reference>
<evidence type="ECO:0000313" key="1">
    <source>
        <dbReference type="EMBL" id="OCL15071.1"/>
    </source>
</evidence>
<dbReference type="EMBL" id="KV748492">
    <property type="protein sequence ID" value="OCL15071.1"/>
    <property type="molecule type" value="Genomic_DNA"/>
</dbReference>
<protein>
    <submittedName>
        <fullName evidence="1">Uncharacterized protein</fullName>
    </submittedName>
</protein>
<accession>A0A8E2FED9</accession>
<gene>
    <name evidence="1" type="ORF">AOQ84DRAFT_147904</name>
</gene>
<dbReference type="AlphaFoldDB" id="A0A8E2FED9"/>
<proteinExistence type="predicted"/>
<sequence length="170" mass="19537">MASQSLVLYRPTSSGSLQLSRVFNAQTGTAIATELLYRILMEILHRIFNSFQEFTSRRLDQFATYVENKAQERERMALERMTMSAQQGTEGEKPRKLGIIEQIAALREERMRELGEWPQCPITNRQMGETKHPKPPKWAKRVVEKLKSTESESVGHSDFAIEHYGLSHGL</sequence>
<dbReference type="OrthoDB" id="3944805at2759"/>